<dbReference type="PRINTS" id="PR00502">
    <property type="entry name" value="NUDIXFAMILY"/>
</dbReference>
<dbReference type="Proteomes" id="UP001501598">
    <property type="component" value="Unassembled WGS sequence"/>
</dbReference>
<keyword evidence="7" id="KW-1185">Reference proteome</keyword>
<accession>A0ABP8S064</accession>
<reference evidence="7" key="1">
    <citation type="journal article" date="2019" name="Int. J. Syst. Evol. Microbiol.">
        <title>The Global Catalogue of Microorganisms (GCM) 10K type strain sequencing project: providing services to taxonomists for standard genome sequencing and annotation.</title>
        <authorList>
            <consortium name="The Broad Institute Genomics Platform"/>
            <consortium name="The Broad Institute Genome Sequencing Center for Infectious Disease"/>
            <person name="Wu L."/>
            <person name="Ma J."/>
        </authorList>
    </citation>
    <scope>NUCLEOTIDE SEQUENCE [LARGE SCALE GENOMIC DNA]</scope>
    <source>
        <strain evidence="7">JCM 17906</strain>
    </source>
</reference>
<comment type="similarity">
    <text evidence="2 4">Belongs to the Nudix hydrolase family.</text>
</comment>
<comment type="caution">
    <text evidence="6">The sequence shown here is derived from an EMBL/GenBank/DDBJ whole genome shotgun (WGS) entry which is preliminary data.</text>
</comment>
<sequence>MSWRHRFVPDVWNWELPGGLLDEDEEPIDTAAREVLEETGYRVRSIEHLVTFEPMIGMVRNAHHVFLARGAELVADPTELNEGKFQWLPLSDVPDLIRSGKIVNSGSLVGLLHLLALGGAKSGDE</sequence>
<dbReference type="CDD" id="cd03424">
    <property type="entry name" value="NUDIX_ADPRase_Nudt5_UGPPase_Nudt14"/>
    <property type="match status" value="1"/>
</dbReference>
<keyword evidence="3 4" id="KW-0378">Hydrolase</keyword>
<dbReference type="Gene3D" id="3.90.79.10">
    <property type="entry name" value="Nucleoside Triphosphate Pyrophosphohydrolase"/>
    <property type="match status" value="1"/>
</dbReference>
<dbReference type="Pfam" id="PF00293">
    <property type="entry name" value="NUDIX"/>
    <property type="match status" value="1"/>
</dbReference>
<evidence type="ECO:0000256" key="4">
    <source>
        <dbReference type="RuleBase" id="RU003476"/>
    </source>
</evidence>
<evidence type="ECO:0000313" key="7">
    <source>
        <dbReference type="Proteomes" id="UP001501598"/>
    </source>
</evidence>
<gene>
    <name evidence="6" type="ORF">GCM10023175_59110</name>
</gene>
<dbReference type="EMBL" id="BAABGT010000099">
    <property type="protein sequence ID" value="GAA4556603.1"/>
    <property type="molecule type" value="Genomic_DNA"/>
</dbReference>
<dbReference type="InterPro" id="IPR000086">
    <property type="entry name" value="NUDIX_hydrolase_dom"/>
</dbReference>
<name>A0ABP8S064_9PSEU</name>
<evidence type="ECO:0000313" key="6">
    <source>
        <dbReference type="EMBL" id="GAA4556603.1"/>
    </source>
</evidence>
<evidence type="ECO:0000259" key="5">
    <source>
        <dbReference type="PROSITE" id="PS51462"/>
    </source>
</evidence>
<dbReference type="SUPFAM" id="SSF55811">
    <property type="entry name" value="Nudix"/>
    <property type="match status" value="1"/>
</dbReference>
<dbReference type="PROSITE" id="PS00893">
    <property type="entry name" value="NUDIX_BOX"/>
    <property type="match status" value="1"/>
</dbReference>
<protein>
    <recommendedName>
        <fullName evidence="5">Nudix hydrolase domain-containing protein</fullName>
    </recommendedName>
</protein>
<dbReference type="InterPro" id="IPR015797">
    <property type="entry name" value="NUDIX_hydrolase-like_dom_sf"/>
</dbReference>
<dbReference type="PANTHER" id="PTHR43046">
    <property type="entry name" value="GDP-MANNOSE MANNOSYL HYDROLASE"/>
    <property type="match status" value="1"/>
</dbReference>
<evidence type="ECO:0000256" key="3">
    <source>
        <dbReference type="ARBA" id="ARBA00022801"/>
    </source>
</evidence>
<dbReference type="PANTHER" id="PTHR43046:SF2">
    <property type="entry name" value="8-OXO-DGTP DIPHOSPHATASE-RELATED"/>
    <property type="match status" value="1"/>
</dbReference>
<comment type="cofactor">
    <cofactor evidence="1">
        <name>Mg(2+)</name>
        <dbReference type="ChEBI" id="CHEBI:18420"/>
    </cofactor>
</comment>
<dbReference type="PROSITE" id="PS51462">
    <property type="entry name" value="NUDIX"/>
    <property type="match status" value="1"/>
</dbReference>
<proteinExistence type="inferred from homology"/>
<organism evidence="6 7">
    <name type="scientific">Pseudonocardia xishanensis</name>
    <dbReference type="NCBI Taxonomy" id="630995"/>
    <lineage>
        <taxon>Bacteria</taxon>
        <taxon>Bacillati</taxon>
        <taxon>Actinomycetota</taxon>
        <taxon>Actinomycetes</taxon>
        <taxon>Pseudonocardiales</taxon>
        <taxon>Pseudonocardiaceae</taxon>
        <taxon>Pseudonocardia</taxon>
    </lineage>
</organism>
<feature type="domain" description="Nudix hydrolase" evidence="5">
    <location>
        <begin position="1"/>
        <end position="110"/>
    </location>
</feature>
<dbReference type="InterPro" id="IPR020476">
    <property type="entry name" value="Nudix_hydrolase"/>
</dbReference>
<dbReference type="InterPro" id="IPR020084">
    <property type="entry name" value="NUDIX_hydrolase_CS"/>
</dbReference>
<evidence type="ECO:0000256" key="2">
    <source>
        <dbReference type="ARBA" id="ARBA00005582"/>
    </source>
</evidence>
<evidence type="ECO:0000256" key="1">
    <source>
        <dbReference type="ARBA" id="ARBA00001946"/>
    </source>
</evidence>